<dbReference type="InterPro" id="IPR006108">
    <property type="entry name" value="3HC_DH_C"/>
</dbReference>
<dbReference type="SMART" id="SM00135">
    <property type="entry name" value="LY"/>
    <property type="match status" value="4"/>
</dbReference>
<dbReference type="GeneID" id="28770685"/>
<dbReference type="Gene3D" id="2.120.10.30">
    <property type="entry name" value="TolB, C-terminal domain"/>
    <property type="match status" value="2"/>
</dbReference>
<dbReference type="GO" id="GO:0016616">
    <property type="term" value="F:oxidoreductase activity, acting on the CH-OH group of donors, NAD or NADP as acceptor"/>
    <property type="evidence" value="ECO:0007669"/>
    <property type="project" value="InterPro"/>
</dbReference>
<dbReference type="Pfam" id="PF02737">
    <property type="entry name" value="3HCDH_N"/>
    <property type="match status" value="1"/>
</dbReference>
<dbReference type="Gene3D" id="3.40.50.720">
    <property type="entry name" value="NAD(P)-binding Rossmann-like Domain"/>
    <property type="match status" value="1"/>
</dbReference>
<dbReference type="InterPro" id="IPR011042">
    <property type="entry name" value="6-blade_b-propeller_TolB-like"/>
</dbReference>
<dbReference type="AlphaFoldDB" id="A0A177CD74"/>
<dbReference type="STRING" id="1460663.A0A177CD74"/>
<dbReference type="RefSeq" id="XP_018035978.1">
    <property type="nucleotide sequence ID" value="XM_018187199.1"/>
</dbReference>
<reference evidence="4 5" key="1">
    <citation type="submission" date="2016-05" db="EMBL/GenBank/DDBJ databases">
        <title>Comparative analysis of secretome profiles of manganese(II)-oxidizing ascomycete fungi.</title>
        <authorList>
            <consortium name="DOE Joint Genome Institute"/>
            <person name="Zeiner C.A."/>
            <person name="Purvine S.O."/>
            <person name="Zink E.M."/>
            <person name="Wu S."/>
            <person name="Pasa-Tolic L."/>
            <person name="Chaput D.L."/>
            <person name="Haridas S."/>
            <person name="Grigoriev I.V."/>
            <person name="Santelli C.M."/>
            <person name="Hansel C.M."/>
        </authorList>
    </citation>
    <scope>NUCLEOTIDE SEQUENCE [LARGE SCALE GENOMIC DNA]</scope>
    <source>
        <strain evidence="4 5">AP3s5-JAC2a</strain>
    </source>
</reference>
<dbReference type="InterPro" id="IPR000033">
    <property type="entry name" value="LDLR_classB_rpt"/>
</dbReference>
<sequence length="616" mass="68087">MPHATPFHREIRNVAIIGCGSIGASWAALFLAQGLNVSVYDINPSSKTFLHTVTATALPTLKSLGLLQNTSATVDDITFTTDLQEALRNADFVQENGPERLDFKQSLFTDIAKHLPDHVIIATSSSGLMCSKIQEGMPAASKPERCVVGHPFNPPHLIPLVEVVGGQLTSKSTIERTLQFYEDVGKKPIYVQKEVPGHIANRLQAALFREIFHIVKNDICTVKDIDDAMAYGPGLRWGVMGPSTLMHLAGGEGGVEHMANHLLQPMTTWWAQEDPVIDEDLKNKWVAGTLDSVNGRKYVDLSRKRDDEIVQLLNLRRETEAEAGVEKESKRLFILDTDLSKLPNTRGSIKSCDTNGSDLRTVVENIKTLPDGITIDQDHEFMYWTNMGTSLSSNSGSIERAHLDGSERSVIVAPGTPGVHTPKQITIAPLSRKLYWCDREGMKVCRSNLDGTNIEILVDTAASEEPHPQCRWCVGITVDEARGFFYWSQKGAPKSKMGRIFRSRVDKPDECEVVFTDLPEPIDLEMDEENAMLYWTDRGDPPTGNSLNRAKMDGGKREREVLATRLHEAIGLALDKDAGLCYVTDLAGGVYKIDIEKREKKVLFAELGDLTGVALA</sequence>
<dbReference type="InterPro" id="IPR029752">
    <property type="entry name" value="D-isomer_DH_CS1"/>
</dbReference>
<dbReference type="PANTHER" id="PTHR48075">
    <property type="entry name" value="3-HYDROXYACYL-COA DEHYDROGENASE FAMILY PROTEIN"/>
    <property type="match status" value="1"/>
</dbReference>
<gene>
    <name evidence="4" type="ORF">CC84DRAFT_730070</name>
</gene>
<accession>A0A177CD74</accession>
<evidence type="ECO:0000259" key="2">
    <source>
        <dbReference type="Pfam" id="PF00725"/>
    </source>
</evidence>
<evidence type="ECO:0000313" key="5">
    <source>
        <dbReference type="Proteomes" id="UP000077069"/>
    </source>
</evidence>
<dbReference type="Proteomes" id="UP000077069">
    <property type="component" value="Unassembled WGS sequence"/>
</dbReference>
<keyword evidence="1" id="KW-0560">Oxidoreductase</keyword>
<evidence type="ECO:0000256" key="1">
    <source>
        <dbReference type="ARBA" id="ARBA00023002"/>
    </source>
</evidence>
<dbReference type="GO" id="GO:0070403">
    <property type="term" value="F:NAD+ binding"/>
    <property type="evidence" value="ECO:0007669"/>
    <property type="project" value="InterPro"/>
</dbReference>
<dbReference type="PROSITE" id="PS00065">
    <property type="entry name" value="D_2_HYDROXYACID_DH_1"/>
    <property type="match status" value="1"/>
</dbReference>
<dbReference type="InterPro" id="IPR013328">
    <property type="entry name" value="6PGD_dom2"/>
</dbReference>
<evidence type="ECO:0000313" key="4">
    <source>
        <dbReference type="EMBL" id="OAG05613.1"/>
    </source>
</evidence>
<dbReference type="SUPFAM" id="SSF48179">
    <property type="entry name" value="6-phosphogluconate dehydrogenase C-terminal domain-like"/>
    <property type="match status" value="1"/>
</dbReference>
<name>A0A177CD74_9PLEO</name>
<dbReference type="EMBL" id="KV441552">
    <property type="protein sequence ID" value="OAG05613.1"/>
    <property type="molecule type" value="Genomic_DNA"/>
</dbReference>
<dbReference type="Gene3D" id="1.10.1040.10">
    <property type="entry name" value="N-(1-d-carboxylethyl)-l-norvaline Dehydrogenase, domain 2"/>
    <property type="match status" value="1"/>
</dbReference>
<dbReference type="SUPFAM" id="SSF51735">
    <property type="entry name" value="NAD(P)-binding Rossmann-fold domains"/>
    <property type="match status" value="1"/>
</dbReference>
<proteinExistence type="predicted"/>
<feature type="domain" description="3-hydroxyacyl-CoA dehydrogenase C-terminal" evidence="2">
    <location>
        <begin position="197"/>
        <end position="265"/>
    </location>
</feature>
<dbReference type="GO" id="GO:0006631">
    <property type="term" value="P:fatty acid metabolic process"/>
    <property type="evidence" value="ECO:0007669"/>
    <property type="project" value="InterPro"/>
</dbReference>
<evidence type="ECO:0008006" key="6">
    <source>
        <dbReference type="Google" id="ProtNLM"/>
    </source>
</evidence>
<keyword evidence="5" id="KW-1185">Reference proteome</keyword>
<dbReference type="InterPro" id="IPR036291">
    <property type="entry name" value="NAD(P)-bd_dom_sf"/>
</dbReference>
<dbReference type="PANTHER" id="PTHR48075:SF5">
    <property type="entry name" value="3-HYDROXYBUTYRYL-COA DEHYDROGENASE"/>
    <property type="match status" value="1"/>
</dbReference>
<dbReference type="InParanoid" id="A0A177CD74"/>
<protein>
    <recommendedName>
        <fullName evidence="6">3-hydroxyacyl-CoA dehydrogenase</fullName>
    </recommendedName>
</protein>
<dbReference type="InterPro" id="IPR006176">
    <property type="entry name" value="3-OHacyl-CoA_DH_NAD-bd"/>
</dbReference>
<organism evidence="4 5">
    <name type="scientific">Paraphaeosphaeria sporulosa</name>
    <dbReference type="NCBI Taxonomy" id="1460663"/>
    <lineage>
        <taxon>Eukaryota</taxon>
        <taxon>Fungi</taxon>
        <taxon>Dikarya</taxon>
        <taxon>Ascomycota</taxon>
        <taxon>Pezizomycotina</taxon>
        <taxon>Dothideomycetes</taxon>
        <taxon>Pleosporomycetidae</taxon>
        <taxon>Pleosporales</taxon>
        <taxon>Massarineae</taxon>
        <taxon>Didymosphaeriaceae</taxon>
        <taxon>Paraphaeosphaeria</taxon>
    </lineage>
</organism>
<evidence type="ECO:0000259" key="3">
    <source>
        <dbReference type="Pfam" id="PF02737"/>
    </source>
</evidence>
<dbReference type="InterPro" id="IPR008927">
    <property type="entry name" value="6-PGluconate_DH-like_C_sf"/>
</dbReference>
<feature type="domain" description="3-hydroxyacyl-CoA dehydrogenase NAD binding" evidence="3">
    <location>
        <begin position="13"/>
        <end position="194"/>
    </location>
</feature>
<dbReference type="Pfam" id="PF00725">
    <property type="entry name" value="3HCDH"/>
    <property type="match status" value="1"/>
</dbReference>
<dbReference type="OrthoDB" id="2021159at2759"/>
<dbReference type="SUPFAM" id="SSF63825">
    <property type="entry name" value="YWTD domain"/>
    <property type="match status" value="1"/>
</dbReference>